<evidence type="ECO:0000313" key="2">
    <source>
        <dbReference type="Proteomes" id="UP000004471"/>
    </source>
</evidence>
<sequence length="34" mass="3872">MNAAELLLMLCKGDQMNMTVKLSQLIKQAYRCVL</sequence>
<comment type="caution">
    <text evidence="1">The sequence shown here is derived from an EMBL/GenBank/DDBJ whole genome shotgun (WGS) entry which is preliminary data.</text>
</comment>
<dbReference type="AlphaFoldDB" id="F3FXA3"/>
<feature type="non-terminal residue" evidence="1">
    <location>
        <position position="34"/>
    </location>
</feature>
<reference evidence="1 2" key="1">
    <citation type="journal article" date="2011" name="PLoS Pathog.">
        <title>Dynamic evolution of pathogenicity revealed by sequencing and comparative genomics of 19 Pseudomonas syringae isolates.</title>
        <authorList>
            <person name="Baltrus D.A."/>
            <person name="Nishimura M.T."/>
            <person name="Romanchuk A."/>
            <person name="Chang J.H."/>
            <person name="Mukhtar M.S."/>
            <person name="Cherkis K."/>
            <person name="Roach J."/>
            <person name="Grant S.R."/>
            <person name="Jones C.D."/>
            <person name="Dangl J.L."/>
        </authorList>
    </citation>
    <scope>NUCLEOTIDE SEQUENCE [LARGE SCALE GENOMIC DNA]</scope>
    <source>
        <strain evidence="2">M301072PT</strain>
    </source>
</reference>
<proteinExistence type="predicted"/>
<dbReference type="EMBL" id="AEAH01002955">
    <property type="protein sequence ID" value="EGH34845.1"/>
    <property type="molecule type" value="Genomic_DNA"/>
</dbReference>
<organism evidence="1 2">
    <name type="scientific">Pseudomonas syringae pv. japonica str. M301072</name>
    <dbReference type="NCBI Taxonomy" id="629262"/>
    <lineage>
        <taxon>Bacteria</taxon>
        <taxon>Pseudomonadati</taxon>
        <taxon>Pseudomonadota</taxon>
        <taxon>Gammaproteobacteria</taxon>
        <taxon>Pseudomonadales</taxon>
        <taxon>Pseudomonadaceae</taxon>
        <taxon>Pseudomonas</taxon>
        <taxon>Pseudomonas syringae</taxon>
    </lineage>
</organism>
<dbReference type="HOGENOM" id="CLU_3378901_0_0_6"/>
<gene>
    <name evidence="1" type="ORF">PSYJA_40085</name>
</gene>
<name>F3FXA3_PSESX</name>
<accession>F3FXA3</accession>
<dbReference type="Proteomes" id="UP000004471">
    <property type="component" value="Unassembled WGS sequence"/>
</dbReference>
<evidence type="ECO:0000313" key="1">
    <source>
        <dbReference type="EMBL" id="EGH34845.1"/>
    </source>
</evidence>
<protein>
    <submittedName>
        <fullName evidence="1">Uncharacterized protein</fullName>
    </submittedName>
</protein>